<protein>
    <submittedName>
        <fullName evidence="1">Uncharacterized protein</fullName>
    </submittedName>
</protein>
<name>A0ABY3YHY8_9FLAO</name>
<gene>
    <name evidence="1" type="ORF">MQE36_09100</name>
</gene>
<keyword evidence="2" id="KW-1185">Reference proteome</keyword>
<sequence>MRLLSLLFIFLFIYQEIPAQCKTVKNPFSGQEETAYHLNNRSLFTYNHTSREIKLNFTVDYKGRLNEYMEKGSKIMFKLADGTILEFVSDREIAPVSEVHNQVYTYYTFIFNVSEQDLRKLASSKVVHMQKPDMKGGTVNINVKKNGTNFWRFFSAGAKCIVKNL</sequence>
<evidence type="ECO:0000313" key="2">
    <source>
        <dbReference type="Proteomes" id="UP000829476"/>
    </source>
</evidence>
<accession>A0ABY3YHY8</accession>
<dbReference type="RefSeq" id="WP_242935668.1">
    <property type="nucleotide sequence ID" value="NZ_CP094326.1"/>
</dbReference>
<dbReference type="Proteomes" id="UP000829476">
    <property type="component" value="Chromosome"/>
</dbReference>
<evidence type="ECO:0000313" key="1">
    <source>
        <dbReference type="EMBL" id="UNY97254.1"/>
    </source>
</evidence>
<proteinExistence type="predicted"/>
<reference evidence="1 2" key="1">
    <citation type="journal article" date="2018" name="Int. J. Syst. Evol. Microbiol.">
        <title>Zhouia spongiae sp. nov., isolated from a marine sponge.</title>
        <authorList>
            <person name="Zhuang L."/>
            <person name="Lin B."/>
            <person name="Qin F."/>
            <person name="Luo L."/>
        </authorList>
    </citation>
    <scope>NUCLEOTIDE SEQUENCE [LARGE SCALE GENOMIC DNA]</scope>
    <source>
        <strain evidence="1 2">HN-Y44</strain>
    </source>
</reference>
<dbReference type="EMBL" id="CP094326">
    <property type="protein sequence ID" value="UNY97254.1"/>
    <property type="molecule type" value="Genomic_DNA"/>
</dbReference>
<organism evidence="1 2">
    <name type="scientific">Zhouia spongiae</name>
    <dbReference type="NCBI Taxonomy" id="2202721"/>
    <lineage>
        <taxon>Bacteria</taxon>
        <taxon>Pseudomonadati</taxon>
        <taxon>Bacteroidota</taxon>
        <taxon>Flavobacteriia</taxon>
        <taxon>Flavobacteriales</taxon>
        <taxon>Flavobacteriaceae</taxon>
        <taxon>Zhouia</taxon>
    </lineage>
</organism>